<evidence type="ECO:0000313" key="7">
    <source>
        <dbReference type="EMBL" id="AOV96100.1"/>
    </source>
</evidence>
<dbReference type="InterPro" id="IPR018062">
    <property type="entry name" value="HTH_AraC-typ_CS"/>
</dbReference>
<evidence type="ECO:0000256" key="5">
    <source>
        <dbReference type="ARBA" id="ARBA00044978"/>
    </source>
</evidence>
<dbReference type="PANTHER" id="PTHR11019">
    <property type="entry name" value="HTH-TYPE TRANSCRIPTIONAL REGULATOR NIMR"/>
    <property type="match status" value="1"/>
</dbReference>
<keyword evidence="4" id="KW-0804">Transcription</keyword>
<dbReference type="SMART" id="SM00342">
    <property type="entry name" value="HTH_ARAC"/>
    <property type="match status" value="1"/>
</dbReference>
<sequence>MEHPLLAPHIAASHQGAVIIARVIEPTGRIAQKHSHNRGQVVCAFNGVMVIQLAQGAWLLPPRYLLWLPPHQPHRLQSLTHTVPGIALYIRRHACLRLPQQPCILPLSSRLQAALQRVLTWDEQRLDAQQQRLAAVILDEIVTLPPTRLALAYPSDPRLQRIACALTQTAADPRSAEAWAHVVGLSRRTLSRRFVQETGMHFTAWRQRLRLLQALPLLAHGDAVTAVALQLGYTNISAFITLFRRQFGITPGQYRQQCEGALSPTSSRR</sequence>
<dbReference type="CDD" id="cd06124">
    <property type="entry name" value="cupin_NimR-like_N"/>
    <property type="match status" value="1"/>
</dbReference>
<evidence type="ECO:0000256" key="2">
    <source>
        <dbReference type="ARBA" id="ARBA00023125"/>
    </source>
</evidence>
<dbReference type="EMBL" id="CP016043">
    <property type="protein sequence ID" value="AOV96100.1"/>
    <property type="molecule type" value="Genomic_DNA"/>
</dbReference>
<dbReference type="Gene3D" id="1.10.10.60">
    <property type="entry name" value="Homeodomain-like"/>
    <property type="match status" value="1"/>
</dbReference>
<dbReference type="InterPro" id="IPR009057">
    <property type="entry name" value="Homeodomain-like_sf"/>
</dbReference>
<evidence type="ECO:0000259" key="6">
    <source>
        <dbReference type="PROSITE" id="PS01124"/>
    </source>
</evidence>
<gene>
    <name evidence="7" type="ORF">A9798_03470</name>
</gene>
<dbReference type="PRINTS" id="PR00032">
    <property type="entry name" value="HTHARAC"/>
</dbReference>
<dbReference type="PANTHER" id="PTHR11019:SF199">
    <property type="entry name" value="HTH-TYPE TRANSCRIPTIONAL REGULATOR NIMR"/>
    <property type="match status" value="1"/>
</dbReference>
<dbReference type="InterPro" id="IPR003313">
    <property type="entry name" value="AraC-bd"/>
</dbReference>
<protein>
    <recommendedName>
        <fullName evidence="5">Arabinose operon regulatory protein</fullName>
    </recommendedName>
</protein>
<dbReference type="Pfam" id="PF02311">
    <property type="entry name" value="AraC_binding"/>
    <property type="match status" value="1"/>
</dbReference>
<evidence type="ECO:0000313" key="8">
    <source>
        <dbReference type="Proteomes" id="UP000175893"/>
    </source>
</evidence>
<evidence type="ECO:0000256" key="4">
    <source>
        <dbReference type="ARBA" id="ARBA00023163"/>
    </source>
</evidence>
<accession>A0ABM6EGM8</accession>
<dbReference type="InterPro" id="IPR018060">
    <property type="entry name" value="HTH_AraC"/>
</dbReference>
<proteinExistence type="predicted"/>
<feature type="domain" description="HTH araC/xylS-type" evidence="6">
    <location>
        <begin position="160"/>
        <end position="257"/>
    </location>
</feature>
<keyword evidence="8" id="KW-1185">Reference proteome</keyword>
<dbReference type="SUPFAM" id="SSF46689">
    <property type="entry name" value="Homeodomain-like"/>
    <property type="match status" value="1"/>
</dbReference>
<evidence type="ECO:0000256" key="3">
    <source>
        <dbReference type="ARBA" id="ARBA00023159"/>
    </source>
</evidence>
<keyword evidence="3" id="KW-0010">Activator</keyword>
<reference evidence="7 8" key="1">
    <citation type="submission" date="2016-06" db="EMBL/GenBank/DDBJ databases">
        <title>Complete genome sequence of Edwardsiella hoshinae ATCC 35051.</title>
        <authorList>
            <person name="Reichley S.R."/>
            <person name="Waldbieser G.C."/>
            <person name="Lawrence M.L."/>
            <person name="Griffin M.J."/>
        </authorList>
    </citation>
    <scope>NUCLEOTIDE SEQUENCE [LARGE SCALE GENOMIC DNA]</scope>
    <source>
        <strain evidence="7 8">ATCC 35051</strain>
    </source>
</reference>
<dbReference type="SUPFAM" id="SSF51182">
    <property type="entry name" value="RmlC-like cupins"/>
    <property type="match status" value="1"/>
</dbReference>
<keyword evidence="2" id="KW-0238">DNA-binding</keyword>
<dbReference type="PROSITE" id="PS00041">
    <property type="entry name" value="HTH_ARAC_FAMILY_1"/>
    <property type="match status" value="1"/>
</dbReference>
<dbReference type="Pfam" id="PF12833">
    <property type="entry name" value="HTH_18"/>
    <property type="match status" value="1"/>
</dbReference>
<organism evidence="7 8">
    <name type="scientific">Edwardsiella hoshinae</name>
    <dbReference type="NCBI Taxonomy" id="93378"/>
    <lineage>
        <taxon>Bacteria</taxon>
        <taxon>Pseudomonadati</taxon>
        <taxon>Pseudomonadota</taxon>
        <taxon>Gammaproteobacteria</taxon>
        <taxon>Enterobacterales</taxon>
        <taxon>Hafniaceae</taxon>
        <taxon>Edwardsiella</taxon>
    </lineage>
</organism>
<evidence type="ECO:0000256" key="1">
    <source>
        <dbReference type="ARBA" id="ARBA00023015"/>
    </source>
</evidence>
<dbReference type="Proteomes" id="UP000175893">
    <property type="component" value="Chromosome"/>
</dbReference>
<dbReference type="PROSITE" id="PS01124">
    <property type="entry name" value="HTH_ARAC_FAMILY_2"/>
    <property type="match status" value="1"/>
</dbReference>
<keyword evidence="1" id="KW-0805">Transcription regulation</keyword>
<dbReference type="InterPro" id="IPR011051">
    <property type="entry name" value="RmlC_Cupin_sf"/>
</dbReference>
<dbReference type="RefSeq" id="WP_070244566.1">
    <property type="nucleotide sequence ID" value="NZ_CP016043.1"/>
</dbReference>
<name>A0ABM6EGM8_9GAMM</name>
<dbReference type="InterPro" id="IPR020449">
    <property type="entry name" value="Tscrpt_reg_AraC-type_HTH"/>
</dbReference>